<evidence type="ECO:0000256" key="3">
    <source>
        <dbReference type="ARBA" id="ARBA00023082"/>
    </source>
</evidence>
<comment type="caution">
    <text evidence="6">The sequence shown here is derived from an EMBL/GenBank/DDBJ whole genome shotgun (WGS) entry which is preliminary data.</text>
</comment>
<dbReference type="NCBIfam" id="TIGR02937">
    <property type="entry name" value="sigma70-ECF"/>
    <property type="match status" value="1"/>
</dbReference>
<proteinExistence type="inferred from homology"/>
<name>A0ABW4GQ26_9ACTN</name>
<keyword evidence="7" id="KW-1185">Reference proteome</keyword>
<dbReference type="InterPro" id="IPR013249">
    <property type="entry name" value="RNA_pol_sigma70_r4_t2"/>
</dbReference>
<dbReference type="InterPro" id="IPR014284">
    <property type="entry name" value="RNA_pol_sigma-70_dom"/>
</dbReference>
<dbReference type="PANTHER" id="PTHR43133">
    <property type="entry name" value="RNA POLYMERASE ECF-TYPE SIGMA FACTO"/>
    <property type="match status" value="1"/>
</dbReference>
<evidence type="ECO:0000256" key="1">
    <source>
        <dbReference type="ARBA" id="ARBA00010641"/>
    </source>
</evidence>
<evidence type="ECO:0000259" key="5">
    <source>
        <dbReference type="Pfam" id="PF08281"/>
    </source>
</evidence>
<dbReference type="EMBL" id="JBHUCM010000044">
    <property type="protein sequence ID" value="MFD1544740.1"/>
    <property type="molecule type" value="Genomic_DNA"/>
</dbReference>
<reference evidence="7" key="1">
    <citation type="journal article" date="2019" name="Int. J. Syst. Evol. Microbiol.">
        <title>The Global Catalogue of Microorganisms (GCM) 10K type strain sequencing project: providing services to taxonomists for standard genome sequencing and annotation.</title>
        <authorList>
            <consortium name="The Broad Institute Genomics Platform"/>
            <consortium name="The Broad Institute Genome Sequencing Center for Infectious Disease"/>
            <person name="Wu L."/>
            <person name="Ma J."/>
        </authorList>
    </citation>
    <scope>NUCLEOTIDE SEQUENCE [LARGE SCALE GENOMIC DNA]</scope>
    <source>
        <strain evidence="7">CGMCC 1.15399</strain>
    </source>
</reference>
<dbReference type="Proteomes" id="UP001597097">
    <property type="component" value="Unassembled WGS sequence"/>
</dbReference>
<comment type="similarity">
    <text evidence="1">Belongs to the sigma-70 factor family. ECF subfamily.</text>
</comment>
<keyword evidence="2" id="KW-0805">Transcription regulation</keyword>
<dbReference type="PANTHER" id="PTHR43133:SF51">
    <property type="entry name" value="RNA POLYMERASE SIGMA FACTOR"/>
    <property type="match status" value="1"/>
</dbReference>
<keyword evidence="3" id="KW-0731">Sigma factor</keyword>
<dbReference type="Pfam" id="PF08281">
    <property type="entry name" value="Sigma70_r4_2"/>
    <property type="match status" value="1"/>
</dbReference>
<evidence type="ECO:0000313" key="7">
    <source>
        <dbReference type="Proteomes" id="UP001597097"/>
    </source>
</evidence>
<keyword evidence="4" id="KW-0804">Transcription</keyword>
<evidence type="ECO:0000313" key="6">
    <source>
        <dbReference type="EMBL" id="MFD1544740.1"/>
    </source>
</evidence>
<evidence type="ECO:0000256" key="2">
    <source>
        <dbReference type="ARBA" id="ARBA00023015"/>
    </source>
</evidence>
<organism evidence="6 7">
    <name type="scientific">Nonomuraea guangzhouensis</name>
    <dbReference type="NCBI Taxonomy" id="1291555"/>
    <lineage>
        <taxon>Bacteria</taxon>
        <taxon>Bacillati</taxon>
        <taxon>Actinomycetota</taxon>
        <taxon>Actinomycetes</taxon>
        <taxon>Streptosporangiales</taxon>
        <taxon>Streptosporangiaceae</taxon>
        <taxon>Nonomuraea</taxon>
    </lineage>
</organism>
<sequence>MPAPETSHQSGPAARTRALVRAAQRDDALAMQELLALLSPYVGRLAGPIALEDGPDATQEALIVIFTSLKQLREPDALFGWARAITVREAVRIARKAGRARPAELKDMPAPGDPQLSADIRDVLDRLSPEHRAVLTLRELEGLDERAVGELLAVPPGTVKSRLFRARRSFRKEWDR</sequence>
<dbReference type="InterPro" id="IPR039425">
    <property type="entry name" value="RNA_pol_sigma-70-like"/>
</dbReference>
<accession>A0ABW4GQ26</accession>
<protein>
    <submittedName>
        <fullName evidence="6">RNA polymerase sigma factor</fullName>
    </submittedName>
</protein>
<evidence type="ECO:0000256" key="4">
    <source>
        <dbReference type="ARBA" id="ARBA00023163"/>
    </source>
</evidence>
<feature type="domain" description="RNA polymerase sigma factor 70 region 4 type 2" evidence="5">
    <location>
        <begin position="119"/>
        <end position="168"/>
    </location>
</feature>
<gene>
    <name evidence="6" type="ORF">ACFSJ0_47400</name>
</gene>
<dbReference type="CDD" id="cd06171">
    <property type="entry name" value="Sigma70_r4"/>
    <property type="match status" value="1"/>
</dbReference>
<dbReference type="RefSeq" id="WP_219529466.1">
    <property type="nucleotide sequence ID" value="NZ_JAHKRM010000006.1"/>
</dbReference>